<reference evidence="2 3" key="1">
    <citation type="submission" date="2016-08" db="EMBL/GenBank/DDBJ databases">
        <title>Whole genome shotgun sequence of Pichia membranifaciens KS47-1.</title>
        <authorList>
            <person name="Konishi M."/>
            <person name="Ishida M."/>
            <person name="Arakawa T."/>
            <person name="Kato Y."/>
            <person name="Horiuchi J."/>
        </authorList>
    </citation>
    <scope>NUCLEOTIDE SEQUENCE [LARGE SCALE GENOMIC DNA]</scope>
    <source>
        <strain evidence="2 3">KS47-1</strain>
    </source>
</reference>
<sequence length="193" mass="20587">MDMNMSPPNVINIDAPNTAEKITTANSSPLNMLLNIGSVNSYNMIPSPLYGNLEIQDQQASKTLNSSRLGTDNSYSESGSVHNVSPLSGGGKNESPKTDKVSSTASKPFEMVEEIKGKEQLRKEENSIGGVAQKSSDELVYSTEMIKMLLGGAADVSPSSALHLDQIANGAFQDHHEEHIGKNTLSLHGSSRA</sequence>
<comment type="caution">
    <text evidence="2">The sequence shown here is derived from an EMBL/GenBank/DDBJ whole genome shotgun (WGS) entry which is preliminary data.</text>
</comment>
<organism evidence="2 3">
    <name type="scientific">Pichia membranifaciens</name>
    <dbReference type="NCBI Taxonomy" id="4926"/>
    <lineage>
        <taxon>Eukaryota</taxon>
        <taxon>Fungi</taxon>
        <taxon>Dikarya</taxon>
        <taxon>Ascomycota</taxon>
        <taxon>Saccharomycotina</taxon>
        <taxon>Pichiomycetes</taxon>
        <taxon>Pichiales</taxon>
        <taxon>Pichiaceae</taxon>
        <taxon>Pichia</taxon>
    </lineage>
</organism>
<dbReference type="AlphaFoldDB" id="A0A1Q2YDC1"/>
<evidence type="ECO:0000256" key="1">
    <source>
        <dbReference type="SAM" id="MobiDB-lite"/>
    </source>
</evidence>
<evidence type="ECO:0000313" key="3">
    <source>
        <dbReference type="Proteomes" id="UP000186136"/>
    </source>
</evidence>
<gene>
    <name evidence="2" type="ORF">PMKS-001008</name>
</gene>
<proteinExistence type="predicted"/>
<dbReference type="Proteomes" id="UP000186136">
    <property type="component" value="Unassembled WGS sequence"/>
</dbReference>
<keyword evidence="3" id="KW-1185">Reference proteome</keyword>
<accession>A0A1Q2YDC1</accession>
<dbReference type="EMBL" id="BDGI01000038">
    <property type="protein sequence ID" value="GAV27540.1"/>
    <property type="molecule type" value="Genomic_DNA"/>
</dbReference>
<protein>
    <submittedName>
        <fullName evidence="2">Uncharacterized protein</fullName>
    </submittedName>
</protein>
<feature type="compositionally biased region" description="Polar residues" evidence="1">
    <location>
        <begin position="61"/>
        <end position="86"/>
    </location>
</feature>
<evidence type="ECO:0000313" key="2">
    <source>
        <dbReference type="EMBL" id="GAV27540.1"/>
    </source>
</evidence>
<feature type="region of interest" description="Disordered" evidence="1">
    <location>
        <begin position="61"/>
        <end position="111"/>
    </location>
</feature>
<name>A0A1Q2YDC1_9ASCO</name>